<name>A0A3S5B2N1_9PLAT</name>
<dbReference type="EMBL" id="CAAALY010248402">
    <property type="protein sequence ID" value="VEL34790.1"/>
    <property type="molecule type" value="Genomic_DNA"/>
</dbReference>
<accession>A0A3S5B2N1</accession>
<dbReference type="Proteomes" id="UP000784294">
    <property type="component" value="Unassembled WGS sequence"/>
</dbReference>
<dbReference type="AlphaFoldDB" id="A0A3S5B2N1"/>
<protein>
    <submittedName>
        <fullName evidence="1">Uncharacterized protein</fullName>
    </submittedName>
</protein>
<reference evidence="1" key="1">
    <citation type="submission" date="2018-11" db="EMBL/GenBank/DDBJ databases">
        <authorList>
            <consortium name="Pathogen Informatics"/>
        </authorList>
    </citation>
    <scope>NUCLEOTIDE SEQUENCE</scope>
</reference>
<proteinExistence type="predicted"/>
<evidence type="ECO:0000313" key="1">
    <source>
        <dbReference type="EMBL" id="VEL34790.1"/>
    </source>
</evidence>
<keyword evidence="2" id="KW-1185">Reference proteome</keyword>
<organism evidence="1 2">
    <name type="scientific">Protopolystoma xenopodis</name>
    <dbReference type="NCBI Taxonomy" id="117903"/>
    <lineage>
        <taxon>Eukaryota</taxon>
        <taxon>Metazoa</taxon>
        <taxon>Spiralia</taxon>
        <taxon>Lophotrochozoa</taxon>
        <taxon>Platyhelminthes</taxon>
        <taxon>Monogenea</taxon>
        <taxon>Polyopisthocotylea</taxon>
        <taxon>Polystomatidea</taxon>
        <taxon>Polystomatidae</taxon>
        <taxon>Protopolystoma</taxon>
    </lineage>
</organism>
<comment type="caution">
    <text evidence="1">The sequence shown here is derived from an EMBL/GenBank/DDBJ whole genome shotgun (WGS) entry which is preliminary data.</text>
</comment>
<evidence type="ECO:0000313" key="2">
    <source>
        <dbReference type="Proteomes" id="UP000784294"/>
    </source>
</evidence>
<sequence length="60" mass="5930">MSLPQASISPSFAAATGGAIIMTGTGSGIASVTEIDSTDSTIVKMLVAGPRDSATRQMDG</sequence>
<gene>
    <name evidence="1" type="ORF">PXEA_LOCUS28230</name>
</gene>